<feature type="transmembrane region" description="Helical" evidence="9">
    <location>
        <begin position="878"/>
        <end position="899"/>
    </location>
</feature>
<feature type="transmembrane region" description="Helical" evidence="9">
    <location>
        <begin position="911"/>
        <end position="940"/>
    </location>
</feature>
<dbReference type="Gene3D" id="3.40.50.300">
    <property type="entry name" value="P-loop containing nucleotide triphosphate hydrolases"/>
    <property type="match status" value="2"/>
</dbReference>
<dbReference type="CDD" id="cd03244">
    <property type="entry name" value="ABCC_MRP_domain2"/>
    <property type="match status" value="1"/>
</dbReference>
<evidence type="ECO:0000256" key="3">
    <source>
        <dbReference type="ARBA" id="ARBA00022692"/>
    </source>
</evidence>
<dbReference type="InterPro" id="IPR003593">
    <property type="entry name" value="AAA+_ATPase"/>
</dbReference>
<keyword evidence="5" id="KW-0067">ATP-binding</keyword>
<keyword evidence="7 9" id="KW-0472">Membrane</keyword>
<feature type="transmembrane region" description="Helical" evidence="9">
    <location>
        <begin position="952"/>
        <end position="973"/>
    </location>
</feature>
<dbReference type="HOGENOM" id="CLU_000604_27_5_1"/>
<dbReference type="InterPro" id="IPR003439">
    <property type="entry name" value="ABC_transporter-like_ATP-bd"/>
</dbReference>
<feature type="transmembrane region" description="Helical" evidence="9">
    <location>
        <begin position="38"/>
        <end position="57"/>
    </location>
</feature>
<dbReference type="PANTHER" id="PTHR24223:SF345">
    <property type="entry name" value="ABC MULTIDRUG TRANSPORTER (EUROFUNG)"/>
    <property type="match status" value="1"/>
</dbReference>
<keyword evidence="13" id="KW-1185">Reference proteome</keyword>
<dbReference type="SMART" id="SM00382">
    <property type="entry name" value="AAA"/>
    <property type="match status" value="2"/>
</dbReference>
<dbReference type="CDD" id="cd18580">
    <property type="entry name" value="ABC_6TM_ABCC_D2"/>
    <property type="match status" value="1"/>
</dbReference>
<dbReference type="InterPro" id="IPR050173">
    <property type="entry name" value="ABC_transporter_C-like"/>
</dbReference>
<feature type="transmembrane region" description="Helical" evidence="9">
    <location>
        <begin position="524"/>
        <end position="547"/>
    </location>
</feature>
<evidence type="ECO:0000256" key="1">
    <source>
        <dbReference type="ARBA" id="ARBA00004141"/>
    </source>
</evidence>
<sequence>MDYSRSIFQRHYYEELSFPVPNNASLPSLFRKKRTFQAGYTMAQMALLLLPSASIYAPSSKSQGHAEPYRRDQSSIALVELAALVLSSTLTPRPDGLSIATNVISFVAALALCPLSFFEHGRTVKPSTLLIFYLLASVICNGILLQSSYPQYANTTVPPLLIIEVGLKFLFLIVESTNKRSYLREPYRELPVEQTVSVLNRAFLFWVNDLILLGSSKLLTYSDLPSLDDGLKSRDLRKRMEDAWDKTTKPEAREGSVGGGALLWALFKFFKSSLFLNAIPRLMVIAFRYSQPILINSIITYVTEPSTEIEERDNTGNHLILAALVLYAGSGSRGALVGLIHSRCLTMRDGIYDGAAAVTHMNSDAEVVEYLAWLCQETWAQMVESLIGMGMLWNRLGWWCLTPLAIVVLFSQVARSIGSKVGKSIADWQQAKQKRIALTTSMIDHIKNIKMMGISSNVIERVQESRMIDIGKGVDFRWIIVYFNLTANGIGVLAPVVTLIAYAVDAHLRGKDSLDPTTVFTSIAIINLIITPSVMLLAVFPQFANLYGCATRIQKYLLEPSRVDKRILLEPYSSVSYSSGNLHARENGVSGKPTIDKSLAVILEDVVLRPAAVADICLDGLNLQLNKGSLNIICGAIGAGKTTLARAILGDVILDSGSISVSTKRIGYCAQKPWLINASIREMICSPAGETEVDEEWYKTVISACGLEEDIKQLSGRDLEAVGSRGATLSGGQRQRVALARAIYSRPEIIILDDVLSALDTKTEAHVAKMLLGPNGIFRKQRTTVILITHATDMILVLADSKIEEQGTWDDLRSSTGYISKLHAKESDSNSAQNQANVKPSIVPGTTPPSNNDILDLSRKTGDLSVYLYYFKHVGLPLLVMFLICNFTYGVTLAITPSILRAWSESGGLHIWFYTGMYALSSLLAFASTGSVIWATFILITPKAGKALHHRLLKIIIRAPLSYFAATDTGVTLNRFSQDMNYVDQSLPFNLMSSSSEFFKLISQLILLFLTQAVIAVGMPFLFLVLYFLQKLYLHTSRQIRFLDIELRAEVLSNFLETLEGISHIRAFGWQAQFIDQNIKNLDVSQGPNYIMHSIQQWLNLVLDMLVAGLAVVVVSLAIAFKASTTGGQIGVALTIILTISSTLVRLLESWTQLETSLGAVSRIKTLEETLLPEDKESEDSIPSPEWPDKGAIEFQEVVAAYNPVTIALKGISVKISPGQKIGICGRTGSGKSTLLHSMLRLIDLKSGSIIIDGLNLSTVSREKIRASLIAIPQDTLILDDSIRLNIDPSGNVSDKEIIVALKKVQLWNVIKARGSGGSNTSDSNTSAPSETATSTNDEALNGISSGNKNEVHPLEASLKDSPLSHGQFQLFGLARALLLKDRSKILILDEATSHVDIKTNELMQRIIREEFAKHTILTIAHRLDTIRDADTILVMDKGKVVEIGSPDMLLAKTVDVVKGGEVDEGGDKAWFREMWDNAH</sequence>
<dbReference type="PROSITE" id="PS50893">
    <property type="entry name" value="ABC_TRANSPORTER_2"/>
    <property type="match status" value="2"/>
</dbReference>
<evidence type="ECO:0000256" key="5">
    <source>
        <dbReference type="ARBA" id="ARBA00022840"/>
    </source>
</evidence>
<dbReference type="Proteomes" id="UP000054321">
    <property type="component" value="Unassembled WGS sequence"/>
</dbReference>
<feature type="region of interest" description="Disordered" evidence="8">
    <location>
        <begin position="1315"/>
        <end position="1347"/>
    </location>
</feature>
<feature type="domain" description="ABC transporter" evidence="10">
    <location>
        <begin position="601"/>
        <end position="825"/>
    </location>
</feature>
<dbReference type="PANTHER" id="PTHR24223">
    <property type="entry name" value="ATP-BINDING CASSETTE SUB-FAMILY C"/>
    <property type="match status" value="1"/>
</dbReference>
<feature type="transmembrane region" description="Helical" evidence="9">
    <location>
        <begin position="1098"/>
        <end position="1121"/>
    </location>
</feature>
<dbReference type="STRING" id="913774.A0A0C3D6U0"/>
<reference evidence="13" key="2">
    <citation type="submission" date="2015-01" db="EMBL/GenBank/DDBJ databases">
        <title>Evolutionary Origins and Diversification of the Mycorrhizal Mutualists.</title>
        <authorList>
            <consortium name="DOE Joint Genome Institute"/>
            <consortium name="Mycorrhizal Genomics Consortium"/>
            <person name="Kohler A."/>
            <person name="Kuo A."/>
            <person name="Nagy L.G."/>
            <person name="Floudas D."/>
            <person name="Copeland A."/>
            <person name="Barry K.W."/>
            <person name="Cichocki N."/>
            <person name="Veneault-Fourrey C."/>
            <person name="LaButti K."/>
            <person name="Lindquist E.A."/>
            <person name="Lipzen A."/>
            <person name="Lundell T."/>
            <person name="Morin E."/>
            <person name="Murat C."/>
            <person name="Riley R."/>
            <person name="Ohm R."/>
            <person name="Sun H."/>
            <person name="Tunlid A."/>
            <person name="Henrissat B."/>
            <person name="Grigoriev I.V."/>
            <person name="Hibbett D.S."/>
            <person name="Martin F."/>
        </authorList>
    </citation>
    <scope>NUCLEOTIDE SEQUENCE [LARGE SCALE GENOMIC DNA]</scope>
    <source>
        <strain evidence="13">Zn</strain>
    </source>
</reference>
<feature type="transmembrane region" description="Helical" evidence="9">
    <location>
        <begin position="1127"/>
        <end position="1148"/>
    </location>
</feature>
<gene>
    <name evidence="12" type="ORF">OIDMADRAFT_182879</name>
</gene>
<protein>
    <recommendedName>
        <fullName evidence="14">ABC transporter</fullName>
    </recommendedName>
</protein>
<evidence type="ECO:0000259" key="10">
    <source>
        <dbReference type="PROSITE" id="PS50893"/>
    </source>
</evidence>
<comment type="subcellular location">
    <subcellularLocation>
        <location evidence="1">Membrane</location>
        <topology evidence="1">Multi-pass membrane protein</topology>
    </subcellularLocation>
</comment>
<dbReference type="PROSITE" id="PS50929">
    <property type="entry name" value="ABC_TM1F"/>
    <property type="match status" value="2"/>
</dbReference>
<dbReference type="GO" id="GO:0005524">
    <property type="term" value="F:ATP binding"/>
    <property type="evidence" value="ECO:0007669"/>
    <property type="project" value="UniProtKB-KW"/>
</dbReference>
<accession>A0A0C3D6U0</accession>
<dbReference type="Gene3D" id="1.20.1560.10">
    <property type="entry name" value="ABC transporter type 1, transmembrane domain"/>
    <property type="match status" value="2"/>
</dbReference>
<feature type="compositionally biased region" description="Polar residues" evidence="8">
    <location>
        <begin position="1328"/>
        <end position="1347"/>
    </location>
</feature>
<dbReference type="SUPFAM" id="SSF52540">
    <property type="entry name" value="P-loop containing nucleoside triphosphate hydrolases"/>
    <property type="match status" value="2"/>
</dbReference>
<dbReference type="InterPro" id="IPR011527">
    <property type="entry name" value="ABC1_TM_dom"/>
</dbReference>
<dbReference type="InterPro" id="IPR044726">
    <property type="entry name" value="ABCC_6TM_D2"/>
</dbReference>
<dbReference type="SUPFAM" id="SSF90123">
    <property type="entry name" value="ABC transporter transmembrane region"/>
    <property type="match status" value="2"/>
</dbReference>
<dbReference type="GO" id="GO:0140359">
    <property type="term" value="F:ABC-type transporter activity"/>
    <property type="evidence" value="ECO:0007669"/>
    <property type="project" value="InterPro"/>
</dbReference>
<evidence type="ECO:0000256" key="2">
    <source>
        <dbReference type="ARBA" id="ARBA00022448"/>
    </source>
</evidence>
<dbReference type="InParanoid" id="A0A0C3D6U0"/>
<reference evidence="12 13" key="1">
    <citation type="submission" date="2014-04" db="EMBL/GenBank/DDBJ databases">
        <authorList>
            <consortium name="DOE Joint Genome Institute"/>
            <person name="Kuo A."/>
            <person name="Martino E."/>
            <person name="Perotto S."/>
            <person name="Kohler A."/>
            <person name="Nagy L.G."/>
            <person name="Floudas D."/>
            <person name="Copeland A."/>
            <person name="Barry K.W."/>
            <person name="Cichocki N."/>
            <person name="Veneault-Fourrey C."/>
            <person name="LaButti K."/>
            <person name="Lindquist E.A."/>
            <person name="Lipzen A."/>
            <person name="Lundell T."/>
            <person name="Morin E."/>
            <person name="Murat C."/>
            <person name="Sun H."/>
            <person name="Tunlid A."/>
            <person name="Henrissat B."/>
            <person name="Grigoriev I.V."/>
            <person name="Hibbett D.S."/>
            <person name="Martin F."/>
            <person name="Nordberg H.P."/>
            <person name="Cantor M.N."/>
            <person name="Hua S.X."/>
        </authorList>
    </citation>
    <scope>NUCLEOTIDE SEQUENCE [LARGE SCALE GENOMIC DNA]</scope>
    <source>
        <strain evidence="12 13">Zn</strain>
    </source>
</reference>
<dbReference type="EMBL" id="KN832882">
    <property type="protein sequence ID" value="KIM97597.1"/>
    <property type="molecule type" value="Genomic_DNA"/>
</dbReference>
<evidence type="ECO:0000256" key="7">
    <source>
        <dbReference type="ARBA" id="ARBA00023136"/>
    </source>
</evidence>
<dbReference type="InterPro" id="IPR036640">
    <property type="entry name" value="ABC1_TM_sf"/>
</dbReference>
<evidence type="ECO:0000313" key="12">
    <source>
        <dbReference type="EMBL" id="KIM97597.1"/>
    </source>
</evidence>
<evidence type="ECO:0000256" key="4">
    <source>
        <dbReference type="ARBA" id="ARBA00022741"/>
    </source>
</evidence>
<feature type="transmembrane region" description="Helical" evidence="9">
    <location>
        <begin position="97"/>
        <end position="118"/>
    </location>
</feature>
<dbReference type="Pfam" id="PF00664">
    <property type="entry name" value="ABC_membrane"/>
    <property type="match status" value="1"/>
</dbReference>
<feature type="transmembrane region" description="Helical" evidence="9">
    <location>
        <begin position="476"/>
        <end position="504"/>
    </location>
</feature>
<dbReference type="GO" id="GO:0016020">
    <property type="term" value="C:membrane"/>
    <property type="evidence" value="ECO:0007669"/>
    <property type="project" value="UniProtKB-SubCell"/>
</dbReference>
<feature type="domain" description="ABC transporter" evidence="10">
    <location>
        <begin position="1193"/>
        <end position="1463"/>
    </location>
</feature>
<proteinExistence type="predicted"/>
<feature type="transmembrane region" description="Helical" evidence="9">
    <location>
        <begin position="1001"/>
        <end position="1029"/>
    </location>
</feature>
<dbReference type="InterPro" id="IPR017871">
    <property type="entry name" value="ABC_transporter-like_CS"/>
</dbReference>
<keyword evidence="3 9" id="KW-0812">Transmembrane</keyword>
<evidence type="ECO:0000313" key="13">
    <source>
        <dbReference type="Proteomes" id="UP000054321"/>
    </source>
</evidence>
<keyword evidence="2" id="KW-0813">Transport</keyword>
<dbReference type="InterPro" id="IPR027417">
    <property type="entry name" value="P-loop_NTPase"/>
</dbReference>
<feature type="domain" description="ABC transmembrane type-1" evidence="11">
    <location>
        <begin position="883"/>
        <end position="1156"/>
    </location>
</feature>
<feature type="transmembrane region" description="Helical" evidence="9">
    <location>
        <begin position="155"/>
        <end position="174"/>
    </location>
</feature>
<feature type="domain" description="ABC transmembrane type-1" evidence="11">
    <location>
        <begin position="358"/>
        <end position="545"/>
    </location>
</feature>
<dbReference type="FunFam" id="1.20.1560.10:FF:000066">
    <property type="entry name" value="ABC multidrug transporter (Eurofung)"/>
    <property type="match status" value="1"/>
</dbReference>
<keyword evidence="6 9" id="KW-1133">Transmembrane helix</keyword>
<evidence type="ECO:0000259" key="11">
    <source>
        <dbReference type="PROSITE" id="PS50929"/>
    </source>
</evidence>
<dbReference type="PROSITE" id="PS00211">
    <property type="entry name" value="ABC_TRANSPORTER_1"/>
    <property type="match status" value="2"/>
</dbReference>
<evidence type="ECO:0000256" key="9">
    <source>
        <dbReference type="SAM" id="Phobius"/>
    </source>
</evidence>
<organism evidence="12 13">
    <name type="scientific">Oidiodendron maius (strain Zn)</name>
    <dbReference type="NCBI Taxonomy" id="913774"/>
    <lineage>
        <taxon>Eukaryota</taxon>
        <taxon>Fungi</taxon>
        <taxon>Dikarya</taxon>
        <taxon>Ascomycota</taxon>
        <taxon>Pezizomycotina</taxon>
        <taxon>Leotiomycetes</taxon>
        <taxon>Leotiomycetes incertae sedis</taxon>
        <taxon>Myxotrichaceae</taxon>
        <taxon>Oidiodendron</taxon>
    </lineage>
</organism>
<evidence type="ECO:0000256" key="6">
    <source>
        <dbReference type="ARBA" id="ARBA00022989"/>
    </source>
</evidence>
<dbReference type="GO" id="GO:0016887">
    <property type="term" value="F:ATP hydrolysis activity"/>
    <property type="evidence" value="ECO:0007669"/>
    <property type="project" value="InterPro"/>
</dbReference>
<dbReference type="OrthoDB" id="6500128at2759"/>
<name>A0A0C3D6U0_OIDMZ</name>
<feature type="transmembrane region" description="Helical" evidence="9">
    <location>
        <begin position="130"/>
        <end position="149"/>
    </location>
</feature>
<dbReference type="Pfam" id="PF00005">
    <property type="entry name" value="ABC_tran"/>
    <property type="match status" value="2"/>
</dbReference>
<evidence type="ECO:0000256" key="8">
    <source>
        <dbReference type="SAM" id="MobiDB-lite"/>
    </source>
</evidence>
<evidence type="ECO:0008006" key="14">
    <source>
        <dbReference type="Google" id="ProtNLM"/>
    </source>
</evidence>
<keyword evidence="4" id="KW-0547">Nucleotide-binding</keyword>